<dbReference type="EMBL" id="CAMAPF010000020">
    <property type="protein sequence ID" value="CAH9071478.1"/>
    <property type="molecule type" value="Genomic_DNA"/>
</dbReference>
<evidence type="ECO:0000313" key="1">
    <source>
        <dbReference type="EMBL" id="CAH9071478.1"/>
    </source>
</evidence>
<dbReference type="Proteomes" id="UP001152523">
    <property type="component" value="Unassembled WGS sequence"/>
</dbReference>
<organism evidence="1 2">
    <name type="scientific">Cuscuta epithymum</name>
    <dbReference type="NCBI Taxonomy" id="186058"/>
    <lineage>
        <taxon>Eukaryota</taxon>
        <taxon>Viridiplantae</taxon>
        <taxon>Streptophyta</taxon>
        <taxon>Embryophyta</taxon>
        <taxon>Tracheophyta</taxon>
        <taxon>Spermatophyta</taxon>
        <taxon>Magnoliopsida</taxon>
        <taxon>eudicotyledons</taxon>
        <taxon>Gunneridae</taxon>
        <taxon>Pentapetalae</taxon>
        <taxon>asterids</taxon>
        <taxon>lamiids</taxon>
        <taxon>Solanales</taxon>
        <taxon>Convolvulaceae</taxon>
        <taxon>Cuscuteae</taxon>
        <taxon>Cuscuta</taxon>
        <taxon>Cuscuta subgen. Cuscuta</taxon>
    </lineage>
</organism>
<keyword evidence="2" id="KW-1185">Reference proteome</keyword>
<dbReference type="AlphaFoldDB" id="A0AAV0CB63"/>
<reference evidence="1" key="1">
    <citation type="submission" date="2022-07" db="EMBL/GenBank/DDBJ databases">
        <authorList>
            <person name="Macas J."/>
            <person name="Novak P."/>
            <person name="Neumann P."/>
        </authorList>
    </citation>
    <scope>NUCLEOTIDE SEQUENCE</scope>
</reference>
<protein>
    <submittedName>
        <fullName evidence="1">Uncharacterized protein</fullName>
    </submittedName>
</protein>
<gene>
    <name evidence="1" type="ORF">CEPIT_LOCUS3911</name>
</gene>
<name>A0AAV0CB63_9ASTE</name>
<evidence type="ECO:0000313" key="2">
    <source>
        <dbReference type="Proteomes" id="UP001152523"/>
    </source>
</evidence>
<proteinExistence type="predicted"/>
<sequence length="61" mass="7131">MGYAKSHLFLPEFLLSAQTEIRIHLKSKATFFTSSKLNQPFYLYFLNHQISLISVSAYLFE</sequence>
<accession>A0AAV0CB63</accession>
<comment type="caution">
    <text evidence="1">The sequence shown here is derived from an EMBL/GenBank/DDBJ whole genome shotgun (WGS) entry which is preliminary data.</text>
</comment>